<dbReference type="PANTHER" id="PTHR33402:SF16">
    <property type="entry name" value="VQ MOTIF-CONTAINING PROTEIN 13-RELATED"/>
    <property type="match status" value="1"/>
</dbReference>
<dbReference type="Proteomes" id="UP001189122">
    <property type="component" value="Unassembled WGS sequence"/>
</dbReference>
<dbReference type="InterPro" id="IPR039611">
    <property type="entry name" value="VQ_4/11/13/19/31/33"/>
</dbReference>
<dbReference type="EMBL" id="LR743596">
    <property type="protein sequence ID" value="CAA2626393.1"/>
    <property type="molecule type" value="Genomic_DNA"/>
</dbReference>
<dbReference type="AlphaFoldDB" id="A0A7I8J632"/>
<keyword evidence="3" id="KW-1185">Reference proteome</keyword>
<sequence length="166" mass="17807">MLTGSTETTSRHHQIAAAPAPSSTPEVPLPRNPIPPPAKTGPKRPSFKLYERRHSSFKNLKAIGPLLMPGGSLNGVGTSGSAGVSPRTQQPEILSPSILDFRAPHPNSSAGVSAEERAIAEKGFYLHPSPRATTPGDAAAPRLLPLFPVDPPRLLRRPFYRYLLLI</sequence>
<evidence type="ECO:0000313" key="2">
    <source>
        <dbReference type="EMBL" id="CAA2626393.1"/>
    </source>
</evidence>
<dbReference type="EMBL" id="CACRZD030000009">
    <property type="protein sequence ID" value="CAA6665707.1"/>
    <property type="molecule type" value="Genomic_DNA"/>
</dbReference>
<proteinExistence type="predicted"/>
<evidence type="ECO:0000256" key="1">
    <source>
        <dbReference type="SAM" id="MobiDB-lite"/>
    </source>
</evidence>
<dbReference type="PANTHER" id="PTHR33402">
    <property type="entry name" value="VQ MOTIF-CONTAINING PROTEIN 11-LIKE"/>
    <property type="match status" value="1"/>
</dbReference>
<reference evidence="2 3" key="1">
    <citation type="submission" date="2019-12" db="EMBL/GenBank/DDBJ databases">
        <authorList>
            <person name="Scholz U."/>
            <person name="Mascher M."/>
            <person name="Fiebig A."/>
        </authorList>
    </citation>
    <scope>NUCLEOTIDE SEQUENCE</scope>
</reference>
<evidence type="ECO:0000313" key="3">
    <source>
        <dbReference type="Proteomes" id="UP001189122"/>
    </source>
</evidence>
<accession>A0A7I8J632</accession>
<protein>
    <submittedName>
        <fullName evidence="2">Uncharacterized protein</fullName>
    </submittedName>
</protein>
<organism evidence="2">
    <name type="scientific">Spirodela intermedia</name>
    <name type="common">Intermediate duckweed</name>
    <dbReference type="NCBI Taxonomy" id="51605"/>
    <lineage>
        <taxon>Eukaryota</taxon>
        <taxon>Viridiplantae</taxon>
        <taxon>Streptophyta</taxon>
        <taxon>Embryophyta</taxon>
        <taxon>Tracheophyta</taxon>
        <taxon>Spermatophyta</taxon>
        <taxon>Magnoliopsida</taxon>
        <taxon>Liliopsida</taxon>
        <taxon>Araceae</taxon>
        <taxon>Lemnoideae</taxon>
        <taxon>Spirodela</taxon>
    </lineage>
</organism>
<gene>
    <name evidence="2" type="ORF">SI7747_09012096</name>
</gene>
<feature type="region of interest" description="Disordered" evidence="1">
    <location>
        <begin position="1"/>
        <end position="46"/>
    </location>
</feature>
<feature type="compositionally biased region" description="Pro residues" evidence="1">
    <location>
        <begin position="27"/>
        <end position="39"/>
    </location>
</feature>
<name>A0A7I8J632_SPIIN</name>